<evidence type="ECO:0000256" key="1">
    <source>
        <dbReference type="ARBA" id="ARBA00022801"/>
    </source>
</evidence>
<evidence type="ECO:0000256" key="2">
    <source>
        <dbReference type="SAM" id="MobiDB-lite"/>
    </source>
</evidence>
<dbReference type="Pfam" id="PF07910">
    <property type="entry name" value="Peptidase_C78"/>
    <property type="match status" value="1"/>
</dbReference>
<feature type="compositionally biased region" description="Low complexity" evidence="2">
    <location>
        <begin position="61"/>
        <end position="76"/>
    </location>
</feature>
<evidence type="ECO:0000259" key="3">
    <source>
        <dbReference type="Pfam" id="PF07910"/>
    </source>
</evidence>
<gene>
    <name evidence="4" type="ORF">ACHAWU_002049</name>
</gene>
<sequence length="653" mass="71610">MASSSASSSSSACYSSVAGLHGGNYYDLTADDNDDDHGGGGGVRMARRRISTTVMDDDGRAIASSGKSSGSSSSMSRGGGAAPPATSMMAQTQQKHSTSRTGSDSRQRSVSIIDPVNDSDDDEAIALNRDVTTKKRSLPLHPPPPPQQIASNNNQWKDSDEGEVVVAGNSSFSSSTSCFNRHSMRKKRLVMPPSSSSSTTTTACVSNNVHHREQQQQQQQEQVTIPTISTSKSYINLPSRTCPRDGATITFGLLSLIDIVLKEKEDRKQTTILTCEGSDTSSRNKLLNNSTTAEEKYHRHPHHHILSYYNHQPFHYLQHDNWSCGYRNLQMLLSSLMPTLLHHSTSSSCASFSQGVPCIVEIQRTTEKLWRQGYDIRNALHHEYKLVGKKTWIGAVEVWSYLSFMRIDSIIVQFIKTSQNRALLGRFAWAYFNRACHTFGCSCCQSSSGHRKSRLDGAGSGGVEGDPPPLASPILTSLEYADHLLREVTKPNNVVVDDFHQPQHRCQCSIPPLYLQWEGHSVTVVGIKRMKCDNIVHGHRTTSSSSSSPDSFSLIIFCPQKNVANVKSALTKEFHSNNAVAAAVYKSDVTIESKKGNTTNNSNNSILELPVTTLLHKDCQILLTTGRTIDEAESKRRTVCSNKVGFLNAVATA</sequence>
<keyword evidence="1" id="KW-0378">Hydrolase</keyword>
<dbReference type="InterPro" id="IPR012462">
    <property type="entry name" value="UFSP1/2_DUB_cat"/>
</dbReference>
<dbReference type="EMBL" id="JALLBG020000206">
    <property type="protein sequence ID" value="KAL3759248.1"/>
    <property type="molecule type" value="Genomic_DNA"/>
</dbReference>
<feature type="region of interest" description="Disordered" evidence="2">
    <location>
        <begin position="24"/>
        <end position="153"/>
    </location>
</feature>
<dbReference type="Gene3D" id="3.90.70.130">
    <property type="match status" value="1"/>
</dbReference>
<protein>
    <recommendedName>
        <fullName evidence="3">UFSP1/2/DUB catalytic domain-containing protein</fullName>
    </recommendedName>
</protein>
<evidence type="ECO:0000313" key="5">
    <source>
        <dbReference type="Proteomes" id="UP001530293"/>
    </source>
</evidence>
<dbReference type="AlphaFoldDB" id="A0ABD3M8M2"/>
<comment type="caution">
    <text evidence="4">The sequence shown here is derived from an EMBL/GenBank/DDBJ whole genome shotgun (WGS) entry which is preliminary data.</text>
</comment>
<feature type="compositionally biased region" description="Polar residues" evidence="2">
    <location>
        <begin position="88"/>
        <end position="110"/>
    </location>
</feature>
<evidence type="ECO:0000313" key="4">
    <source>
        <dbReference type="EMBL" id="KAL3759248.1"/>
    </source>
</evidence>
<proteinExistence type="predicted"/>
<name>A0ABD3M8M2_9STRA</name>
<dbReference type="GO" id="GO:0016787">
    <property type="term" value="F:hydrolase activity"/>
    <property type="evidence" value="ECO:0007669"/>
    <property type="project" value="UniProtKB-KW"/>
</dbReference>
<feature type="domain" description="UFSP1/2/DUB catalytic" evidence="3">
    <location>
        <begin position="313"/>
        <end position="531"/>
    </location>
</feature>
<dbReference type="Proteomes" id="UP001530293">
    <property type="component" value="Unassembled WGS sequence"/>
</dbReference>
<organism evidence="4 5">
    <name type="scientific">Discostella pseudostelligera</name>
    <dbReference type="NCBI Taxonomy" id="259834"/>
    <lineage>
        <taxon>Eukaryota</taxon>
        <taxon>Sar</taxon>
        <taxon>Stramenopiles</taxon>
        <taxon>Ochrophyta</taxon>
        <taxon>Bacillariophyta</taxon>
        <taxon>Coscinodiscophyceae</taxon>
        <taxon>Thalassiosirophycidae</taxon>
        <taxon>Stephanodiscales</taxon>
        <taxon>Stephanodiscaceae</taxon>
        <taxon>Discostella</taxon>
    </lineage>
</organism>
<reference evidence="4 5" key="1">
    <citation type="submission" date="2024-10" db="EMBL/GenBank/DDBJ databases">
        <title>Updated reference genomes for cyclostephanoid diatoms.</title>
        <authorList>
            <person name="Roberts W.R."/>
            <person name="Alverson A.J."/>
        </authorList>
    </citation>
    <scope>NUCLEOTIDE SEQUENCE [LARGE SCALE GENOMIC DNA]</scope>
    <source>
        <strain evidence="4 5">AJA232-27</strain>
    </source>
</reference>
<keyword evidence="5" id="KW-1185">Reference proteome</keyword>
<accession>A0ABD3M8M2</accession>